<proteinExistence type="predicted"/>
<evidence type="ECO:0000313" key="3">
    <source>
        <dbReference type="Proteomes" id="UP000516305"/>
    </source>
</evidence>
<accession>A0A7H0VDQ3</accession>
<dbReference type="EMBL" id="CP060139">
    <property type="protein sequence ID" value="QNR23851.1"/>
    <property type="molecule type" value="Genomic_DNA"/>
</dbReference>
<evidence type="ECO:0000256" key="1">
    <source>
        <dbReference type="SAM" id="SignalP"/>
    </source>
</evidence>
<gene>
    <name evidence="2" type="ORF">H4K34_15965</name>
</gene>
<reference evidence="2 3" key="1">
    <citation type="submission" date="2020-08" db="EMBL/GenBank/DDBJ databases">
        <title>Croceimicrobium hydrocarbonivorans gen. nov., sp. nov., a novel marine bacterium isolated from a bacterial consortium that degrades polyethylene terephthalate.</title>
        <authorList>
            <person name="Liu R."/>
        </authorList>
    </citation>
    <scope>NUCLEOTIDE SEQUENCE [LARGE SCALE GENOMIC DNA]</scope>
    <source>
        <strain evidence="2 3">A20-9</strain>
    </source>
</reference>
<dbReference type="Proteomes" id="UP000516305">
    <property type="component" value="Chromosome"/>
</dbReference>
<feature type="signal peptide" evidence="1">
    <location>
        <begin position="1"/>
        <end position="23"/>
    </location>
</feature>
<sequence length="213" mass="24946">MNPSLKLQILVIVCLPFSLWSQANFEPYPISEQHLERTQTYWSDPSYCSWYLDKSLVGPDESLELVQLNGIYQLQYKRIERDTILSISKAIDTSLAKSLHRLFVIALLHVEYRPTNTGYKDGSHQYLRCSFWGHHGDLFGYTYQADHGNLERFSLLMQELIALCLESRKHKSKTELQADLDELANQMNSRNLIRVDEESENIFNPDYQFFEND</sequence>
<organism evidence="2 3">
    <name type="scientific">Croceimicrobium hydrocarbonivorans</name>
    <dbReference type="NCBI Taxonomy" id="2761580"/>
    <lineage>
        <taxon>Bacteria</taxon>
        <taxon>Pseudomonadati</taxon>
        <taxon>Bacteroidota</taxon>
        <taxon>Flavobacteriia</taxon>
        <taxon>Flavobacteriales</taxon>
        <taxon>Owenweeksiaceae</taxon>
        <taxon>Croceimicrobium</taxon>
    </lineage>
</organism>
<keyword evidence="1" id="KW-0732">Signal</keyword>
<keyword evidence="3" id="KW-1185">Reference proteome</keyword>
<protein>
    <submittedName>
        <fullName evidence="2">Uncharacterized protein</fullName>
    </submittedName>
</protein>
<feature type="chain" id="PRO_5028867631" evidence="1">
    <location>
        <begin position="24"/>
        <end position="213"/>
    </location>
</feature>
<dbReference type="KEGG" id="chyd:H4K34_15965"/>
<dbReference type="RefSeq" id="WP_210758387.1">
    <property type="nucleotide sequence ID" value="NZ_CP060139.1"/>
</dbReference>
<name>A0A7H0VDQ3_9FLAO</name>
<dbReference type="AlphaFoldDB" id="A0A7H0VDQ3"/>
<evidence type="ECO:0000313" key="2">
    <source>
        <dbReference type="EMBL" id="QNR23851.1"/>
    </source>
</evidence>